<sequence length="241" mass="26769">MVNTPIIALDFPNYESTMNFLKQFEAESLYVKVGMELFYQTGPSLIEHLKRTGHQIFLDLKLHDIPHTVHSAMKGLAGLGIDMVNVHAAGGLKMMKAALTGLEAGTKHGEKRPLLIAVTQLTSTSEEEMQKEQLIQHSLTDSVLHYAKLTYQAGLDGVVCSALEANEIKKHTSHEFLCVTPGIRLEGDAIHDQKRVVTPQEARKIGSSAIVVGRSITQSVEPLQTYLHVKQLWRDIEHDNI</sequence>
<dbReference type="GO" id="GO:0044205">
    <property type="term" value="P:'de novo' UMP biosynthetic process"/>
    <property type="evidence" value="ECO:0007669"/>
    <property type="project" value="UniProtKB-UniRule"/>
</dbReference>
<dbReference type="GO" id="GO:0005829">
    <property type="term" value="C:cytosol"/>
    <property type="evidence" value="ECO:0007669"/>
    <property type="project" value="TreeGrafter"/>
</dbReference>
<dbReference type="Pfam" id="PF00215">
    <property type="entry name" value="OMPdecase"/>
    <property type="match status" value="1"/>
</dbReference>
<dbReference type="InterPro" id="IPR001754">
    <property type="entry name" value="OMPdeCOase_dom"/>
</dbReference>
<feature type="binding site" evidence="9 11">
    <location>
        <position position="214"/>
    </location>
    <ligand>
        <name>substrate</name>
    </ligand>
</feature>
<comment type="caution">
    <text evidence="14">The sequence shown here is derived from an EMBL/GenBank/DDBJ whole genome shotgun (WGS) entry which is preliminary data.</text>
</comment>
<keyword evidence="4 9" id="KW-0210">Decarboxylase</keyword>
<name>A0A8E2LEL1_9BACI</name>
<dbReference type="Proteomes" id="UP000189761">
    <property type="component" value="Unassembled WGS sequence"/>
</dbReference>
<comment type="function">
    <text evidence="1 9">Catalyzes the decarboxylation of orotidine 5'-monophosphate (OMP) to uridine 5'-monophosphate (UMP).</text>
</comment>
<evidence type="ECO:0000259" key="13">
    <source>
        <dbReference type="SMART" id="SM00934"/>
    </source>
</evidence>
<comment type="similarity">
    <text evidence="8 9">Belongs to the OMP decarboxylase family. Type 1 subfamily.</text>
</comment>
<dbReference type="NCBIfam" id="NF001273">
    <property type="entry name" value="PRK00230.1"/>
    <property type="match status" value="1"/>
</dbReference>
<dbReference type="GO" id="GO:0004590">
    <property type="term" value="F:orotidine-5'-phosphate decarboxylase activity"/>
    <property type="evidence" value="ECO:0007669"/>
    <property type="project" value="UniProtKB-UniRule"/>
</dbReference>
<evidence type="ECO:0000313" key="14">
    <source>
        <dbReference type="EMBL" id="OOP69250.1"/>
    </source>
</evidence>
<feature type="binding site" evidence="9 11">
    <location>
        <position position="32"/>
    </location>
    <ligand>
        <name>substrate</name>
    </ligand>
</feature>
<dbReference type="FunFam" id="3.20.20.70:FF:000015">
    <property type="entry name" value="Orotidine 5'-phosphate decarboxylase"/>
    <property type="match status" value="1"/>
</dbReference>
<feature type="binding site" evidence="9 11">
    <location>
        <position position="122"/>
    </location>
    <ligand>
        <name>substrate</name>
    </ligand>
</feature>
<evidence type="ECO:0000256" key="2">
    <source>
        <dbReference type="ARBA" id="ARBA00004861"/>
    </source>
</evidence>
<dbReference type="PROSITE" id="PS00156">
    <property type="entry name" value="OMPDECASE"/>
    <property type="match status" value="1"/>
</dbReference>
<feature type="active site" description="Proton donor" evidence="9">
    <location>
        <position position="61"/>
    </location>
</feature>
<dbReference type="InterPro" id="IPR014732">
    <property type="entry name" value="OMPdecase"/>
</dbReference>
<dbReference type="EC" id="4.1.1.23" evidence="9"/>
<dbReference type="SMART" id="SM00934">
    <property type="entry name" value="OMPdecase"/>
    <property type="match status" value="1"/>
</dbReference>
<dbReference type="HAMAP" id="MF_01200_B">
    <property type="entry name" value="OMPdecase_type1_B"/>
    <property type="match status" value="1"/>
</dbReference>
<evidence type="ECO:0000256" key="5">
    <source>
        <dbReference type="ARBA" id="ARBA00022975"/>
    </source>
</evidence>
<evidence type="ECO:0000256" key="10">
    <source>
        <dbReference type="PIRSR" id="PIRSR614732-1"/>
    </source>
</evidence>
<feature type="active site" description="For OMPdecase activity" evidence="10">
    <location>
        <position position="59"/>
    </location>
</feature>
<comment type="subunit">
    <text evidence="3 9">Homodimer.</text>
</comment>
<dbReference type="InterPro" id="IPR013785">
    <property type="entry name" value="Aldolase_TIM"/>
</dbReference>
<evidence type="ECO:0000256" key="1">
    <source>
        <dbReference type="ARBA" id="ARBA00002356"/>
    </source>
</evidence>
<feature type="binding site" evidence="9 11">
    <location>
        <position position="193"/>
    </location>
    <ligand>
        <name>substrate</name>
    </ligand>
</feature>
<comment type="pathway">
    <text evidence="2 9 12">Pyrimidine metabolism; UMP biosynthesis via de novo pathway; UMP from orotate: step 2/2.</text>
</comment>
<dbReference type="SUPFAM" id="SSF51366">
    <property type="entry name" value="Ribulose-phoshate binding barrel"/>
    <property type="match status" value="1"/>
</dbReference>
<evidence type="ECO:0000256" key="6">
    <source>
        <dbReference type="ARBA" id="ARBA00023239"/>
    </source>
</evidence>
<dbReference type="UniPathway" id="UPA00070">
    <property type="reaction ID" value="UER00120"/>
</dbReference>
<evidence type="ECO:0000256" key="9">
    <source>
        <dbReference type="HAMAP-Rule" id="MF_01200"/>
    </source>
</evidence>
<evidence type="ECO:0000256" key="8">
    <source>
        <dbReference type="ARBA" id="ARBA00061012"/>
    </source>
</evidence>
<dbReference type="GO" id="GO:0006207">
    <property type="term" value="P:'de novo' pyrimidine nucleobase biosynthetic process"/>
    <property type="evidence" value="ECO:0007669"/>
    <property type="project" value="InterPro"/>
</dbReference>
<accession>A0A8E2LEL1</accession>
<dbReference type="Gene3D" id="3.20.20.70">
    <property type="entry name" value="Aldolase class I"/>
    <property type="match status" value="1"/>
</dbReference>
<feature type="active site" description="For OMPdecase activity" evidence="10">
    <location>
        <position position="64"/>
    </location>
</feature>
<dbReference type="InterPro" id="IPR011060">
    <property type="entry name" value="RibuloseP-bd_barrel"/>
</dbReference>
<evidence type="ECO:0000256" key="11">
    <source>
        <dbReference type="PIRSR" id="PIRSR614732-2"/>
    </source>
</evidence>
<gene>
    <name evidence="9" type="primary">pyrF</name>
    <name evidence="14" type="ORF">BWZ43_06160</name>
</gene>
<feature type="binding site" evidence="9 11">
    <location>
        <position position="10"/>
    </location>
    <ligand>
        <name>substrate</name>
    </ligand>
</feature>
<feature type="active site" description="For OMPdecase activity" evidence="10">
    <location>
        <position position="61"/>
    </location>
</feature>
<keyword evidence="5 9" id="KW-0665">Pyrimidine biosynthesis</keyword>
<comment type="catalytic activity">
    <reaction evidence="7 9 12">
        <text>orotidine 5'-phosphate + H(+) = UMP + CO2</text>
        <dbReference type="Rhea" id="RHEA:11596"/>
        <dbReference type="ChEBI" id="CHEBI:15378"/>
        <dbReference type="ChEBI" id="CHEBI:16526"/>
        <dbReference type="ChEBI" id="CHEBI:57538"/>
        <dbReference type="ChEBI" id="CHEBI:57865"/>
        <dbReference type="EC" id="4.1.1.23"/>
    </reaction>
</comment>
<proteinExistence type="inferred from homology"/>
<dbReference type="NCBIfam" id="TIGR01740">
    <property type="entry name" value="pyrF"/>
    <property type="match status" value="1"/>
</dbReference>
<dbReference type="PANTHER" id="PTHR32119">
    <property type="entry name" value="OROTIDINE 5'-PHOSPHATE DECARBOXYLASE"/>
    <property type="match status" value="1"/>
</dbReference>
<dbReference type="CDD" id="cd04725">
    <property type="entry name" value="OMP_decarboxylase_like"/>
    <property type="match status" value="1"/>
</dbReference>
<dbReference type="InterPro" id="IPR047596">
    <property type="entry name" value="OMPdecase_bac"/>
</dbReference>
<feature type="binding site" evidence="9 11">
    <location>
        <position position="213"/>
    </location>
    <ligand>
        <name>substrate</name>
    </ligand>
</feature>
<organism evidence="14 15">
    <name type="scientific">Heyndrickxia oleronia</name>
    <dbReference type="NCBI Taxonomy" id="38875"/>
    <lineage>
        <taxon>Bacteria</taxon>
        <taxon>Bacillati</taxon>
        <taxon>Bacillota</taxon>
        <taxon>Bacilli</taxon>
        <taxon>Bacillales</taxon>
        <taxon>Bacillaceae</taxon>
        <taxon>Heyndrickxia</taxon>
    </lineage>
</organism>
<keyword evidence="15" id="KW-1185">Reference proteome</keyword>
<evidence type="ECO:0000256" key="7">
    <source>
        <dbReference type="ARBA" id="ARBA00049157"/>
    </source>
</evidence>
<feature type="binding site" evidence="9">
    <location>
        <begin position="59"/>
        <end position="68"/>
    </location>
    <ligand>
        <name>substrate</name>
    </ligand>
</feature>
<keyword evidence="6 9" id="KW-0456">Lyase</keyword>
<evidence type="ECO:0000256" key="4">
    <source>
        <dbReference type="ARBA" id="ARBA00022793"/>
    </source>
</evidence>
<dbReference type="AlphaFoldDB" id="A0A8E2LEL1"/>
<evidence type="ECO:0000313" key="15">
    <source>
        <dbReference type="Proteomes" id="UP000189761"/>
    </source>
</evidence>
<dbReference type="EMBL" id="MTLA01000063">
    <property type="protein sequence ID" value="OOP69250.1"/>
    <property type="molecule type" value="Genomic_DNA"/>
</dbReference>
<dbReference type="InterPro" id="IPR018089">
    <property type="entry name" value="OMPdecase_AS"/>
</dbReference>
<feature type="domain" description="Orotidine 5'-phosphate decarboxylase" evidence="13">
    <location>
        <begin position="4"/>
        <end position="229"/>
    </location>
</feature>
<dbReference type="PANTHER" id="PTHR32119:SF2">
    <property type="entry name" value="OROTIDINE 5'-PHOSPHATE DECARBOXYLASE"/>
    <property type="match status" value="1"/>
</dbReference>
<evidence type="ECO:0000256" key="3">
    <source>
        <dbReference type="ARBA" id="ARBA00011738"/>
    </source>
</evidence>
<reference evidence="14 15" key="1">
    <citation type="submission" date="2017-01" db="EMBL/GenBank/DDBJ databases">
        <title>Draft genome sequence of Bacillus oleronius.</title>
        <authorList>
            <person name="Allam M."/>
        </authorList>
    </citation>
    <scope>NUCLEOTIDE SEQUENCE [LARGE SCALE GENOMIC DNA]</scope>
    <source>
        <strain evidence="14 15">DSM 9356</strain>
    </source>
</reference>
<dbReference type="RefSeq" id="WP_078109724.1">
    <property type="nucleotide sequence ID" value="NZ_CP065424.1"/>
</dbReference>
<protein>
    <recommendedName>
        <fullName evidence="9">Orotidine 5'-phosphate decarboxylase</fullName>
        <ecNumber evidence="9">4.1.1.23</ecNumber>
    </recommendedName>
    <alternativeName>
        <fullName evidence="9">OMP decarboxylase</fullName>
        <shortName evidence="9">OMPDCase</shortName>
        <shortName evidence="9">OMPdecase</shortName>
    </alternativeName>
</protein>
<feature type="binding site" evidence="9 11">
    <location>
        <position position="184"/>
    </location>
    <ligand>
        <name>substrate</name>
    </ligand>
</feature>
<evidence type="ECO:0000256" key="12">
    <source>
        <dbReference type="RuleBase" id="RU000512"/>
    </source>
</evidence>